<evidence type="ECO:0000313" key="24">
    <source>
        <dbReference type="Proteomes" id="UP000008820"/>
    </source>
</evidence>
<keyword evidence="13" id="KW-0233">DNA recombination</keyword>
<keyword evidence="14" id="KW-0234">DNA repair</keyword>
<dbReference type="SUPFAM" id="SSF56091">
    <property type="entry name" value="DNA ligase/mRNA capping enzyme, catalytic domain"/>
    <property type="match status" value="1"/>
</dbReference>
<keyword evidence="15" id="KW-0539">Nucleus</keyword>
<dbReference type="GO" id="GO:0003677">
    <property type="term" value="F:DNA binding"/>
    <property type="evidence" value="ECO:0007669"/>
    <property type="project" value="InterPro"/>
</dbReference>
<keyword evidence="12" id="KW-0460">Magnesium</keyword>
<evidence type="ECO:0000256" key="3">
    <source>
        <dbReference type="ARBA" id="ARBA00007572"/>
    </source>
</evidence>
<dbReference type="PROSITE" id="PS50160">
    <property type="entry name" value="DNA_LIGASE_A3"/>
    <property type="match status" value="1"/>
</dbReference>
<proteinExistence type="inferred from homology"/>
<feature type="domain" description="BRCT" evidence="22">
    <location>
        <begin position="836"/>
        <end position="940"/>
    </location>
</feature>
<accession>A0A6I8TND0</accession>
<gene>
    <name evidence="23" type="primary">23687785</name>
</gene>
<evidence type="ECO:0000256" key="17">
    <source>
        <dbReference type="ARBA" id="ARBA00031942"/>
    </source>
</evidence>
<evidence type="ECO:0000256" key="11">
    <source>
        <dbReference type="ARBA" id="ARBA00022840"/>
    </source>
</evidence>
<dbReference type="Pfam" id="PF00533">
    <property type="entry name" value="BRCT"/>
    <property type="match status" value="1"/>
</dbReference>
<dbReference type="InterPro" id="IPR012309">
    <property type="entry name" value="DNA_ligase_ATP-dep_C"/>
</dbReference>
<keyword evidence="6" id="KW-0436">Ligase</keyword>
<comment type="catalytic activity">
    <reaction evidence="18">
        <text>ATP + (deoxyribonucleotide)n-3'-hydroxyl + 5'-phospho-(deoxyribonucleotide)m = (deoxyribonucleotide)n+m + AMP + diphosphate.</text>
        <dbReference type="EC" id="6.5.1.1"/>
    </reaction>
</comment>
<dbReference type="EC" id="6.5.1.1" evidence="4"/>
<dbReference type="InParanoid" id="A0A6I8TND0"/>
<reference evidence="23 24" key="1">
    <citation type="submission" date="2017-06" db="EMBL/GenBank/DDBJ databases">
        <title>Aedes aegypti genome working group (AGWG) sequencing and assembly.</title>
        <authorList>
            <consortium name="Aedes aegypti Genome Working Group (AGWG)"/>
            <person name="Matthews B.J."/>
        </authorList>
    </citation>
    <scope>NUCLEOTIDE SEQUENCE [LARGE SCALE GENOMIC DNA]</scope>
    <source>
        <strain evidence="23 24">LVP_AGWG</strain>
    </source>
</reference>
<dbReference type="Proteomes" id="UP000008820">
    <property type="component" value="Chromosome 1"/>
</dbReference>
<keyword evidence="9" id="KW-0547">Nucleotide-binding</keyword>
<keyword evidence="7" id="KW-0479">Metal-binding</keyword>
<keyword evidence="10" id="KW-0227">DNA damage</keyword>
<evidence type="ECO:0000259" key="22">
    <source>
        <dbReference type="PROSITE" id="PS50172"/>
    </source>
</evidence>
<keyword evidence="11" id="KW-0067">ATP-binding</keyword>
<dbReference type="Pfam" id="PF04679">
    <property type="entry name" value="DNA_ligase_A_C"/>
    <property type="match status" value="1"/>
</dbReference>
<dbReference type="SUPFAM" id="SSF50249">
    <property type="entry name" value="Nucleic acid-binding proteins"/>
    <property type="match status" value="1"/>
</dbReference>
<dbReference type="InterPro" id="IPR036420">
    <property type="entry name" value="BRCT_dom_sf"/>
</dbReference>
<evidence type="ECO:0000256" key="14">
    <source>
        <dbReference type="ARBA" id="ARBA00023204"/>
    </source>
</evidence>
<feature type="region of interest" description="Disordered" evidence="20">
    <location>
        <begin position="634"/>
        <end position="662"/>
    </location>
</feature>
<dbReference type="EnsemblMetazoa" id="AAEL021495-RA">
    <property type="protein sequence ID" value="AAEL021495-PA"/>
    <property type="gene ID" value="AAEL021495"/>
</dbReference>
<dbReference type="InterPro" id="IPR001357">
    <property type="entry name" value="BRCT_dom"/>
</dbReference>
<dbReference type="Gene3D" id="2.40.50.140">
    <property type="entry name" value="Nucleic acid-binding proteins"/>
    <property type="match status" value="1"/>
</dbReference>
<keyword evidence="24" id="KW-1185">Reference proteome</keyword>
<dbReference type="PROSITE" id="PS50172">
    <property type="entry name" value="BRCT"/>
    <property type="match status" value="2"/>
</dbReference>
<dbReference type="InterPro" id="IPR012340">
    <property type="entry name" value="NA-bd_OB-fold"/>
</dbReference>
<dbReference type="NCBIfam" id="TIGR00574">
    <property type="entry name" value="dnl1"/>
    <property type="match status" value="1"/>
</dbReference>
<dbReference type="FunCoup" id="A0A6I8TND0">
    <property type="interactions" value="892"/>
</dbReference>
<dbReference type="Gene3D" id="3.30.470.30">
    <property type="entry name" value="DNA ligase/mRNA capping enzyme"/>
    <property type="match status" value="1"/>
</dbReference>
<evidence type="ECO:0000259" key="21">
    <source>
        <dbReference type="PROSITE" id="PS50160"/>
    </source>
</evidence>
<evidence type="ECO:0000256" key="16">
    <source>
        <dbReference type="ARBA" id="ARBA00030676"/>
    </source>
</evidence>
<evidence type="ECO:0000256" key="5">
    <source>
        <dbReference type="ARBA" id="ARBA00022073"/>
    </source>
</evidence>
<dbReference type="GO" id="GO:0071897">
    <property type="term" value="P:DNA biosynthetic process"/>
    <property type="evidence" value="ECO:0007669"/>
    <property type="project" value="InterPro"/>
</dbReference>
<dbReference type="InterPro" id="IPR036599">
    <property type="entry name" value="DNA_ligase_N_sf"/>
</dbReference>
<evidence type="ECO:0000256" key="8">
    <source>
        <dbReference type="ARBA" id="ARBA00022737"/>
    </source>
</evidence>
<evidence type="ECO:0000256" key="4">
    <source>
        <dbReference type="ARBA" id="ARBA00012727"/>
    </source>
</evidence>
<dbReference type="Pfam" id="PF01068">
    <property type="entry name" value="DNA_ligase_A_M"/>
    <property type="match status" value="1"/>
</dbReference>
<dbReference type="CDD" id="cd07903">
    <property type="entry name" value="Adenylation_DNA_ligase_IV"/>
    <property type="match status" value="1"/>
</dbReference>
<dbReference type="Pfam" id="PF04675">
    <property type="entry name" value="DNA_ligase_A_N"/>
    <property type="match status" value="1"/>
</dbReference>
<organism evidence="23 24">
    <name type="scientific">Aedes aegypti</name>
    <name type="common">Yellowfever mosquito</name>
    <name type="synonym">Culex aegypti</name>
    <dbReference type="NCBI Taxonomy" id="7159"/>
    <lineage>
        <taxon>Eukaryota</taxon>
        <taxon>Metazoa</taxon>
        <taxon>Ecdysozoa</taxon>
        <taxon>Arthropoda</taxon>
        <taxon>Hexapoda</taxon>
        <taxon>Insecta</taxon>
        <taxon>Pterygota</taxon>
        <taxon>Neoptera</taxon>
        <taxon>Endopterygota</taxon>
        <taxon>Diptera</taxon>
        <taxon>Nematocera</taxon>
        <taxon>Culicoidea</taxon>
        <taxon>Culicidae</taxon>
        <taxon>Culicinae</taxon>
        <taxon>Aedini</taxon>
        <taxon>Aedes</taxon>
        <taxon>Stegomyia</taxon>
    </lineage>
</organism>
<evidence type="ECO:0000256" key="1">
    <source>
        <dbReference type="ARBA" id="ARBA00001946"/>
    </source>
</evidence>
<name>A0A6I8TND0_AEDAE</name>
<evidence type="ECO:0000256" key="10">
    <source>
        <dbReference type="ARBA" id="ARBA00022763"/>
    </source>
</evidence>
<dbReference type="GO" id="GO:0006303">
    <property type="term" value="P:double-strand break repair via nonhomologous end joining"/>
    <property type="evidence" value="ECO:0007669"/>
    <property type="project" value="TreeGrafter"/>
</dbReference>
<dbReference type="GO" id="GO:0006310">
    <property type="term" value="P:DNA recombination"/>
    <property type="evidence" value="ECO:0007669"/>
    <property type="project" value="UniProtKB-KW"/>
</dbReference>
<dbReference type="InterPro" id="IPR012308">
    <property type="entry name" value="DNA_ligase_ATP-dep_N"/>
</dbReference>
<dbReference type="InterPro" id="IPR012310">
    <property type="entry name" value="DNA_ligase_ATP-dep_cent"/>
</dbReference>
<evidence type="ECO:0000256" key="13">
    <source>
        <dbReference type="ARBA" id="ARBA00023172"/>
    </source>
</evidence>
<dbReference type="GO" id="GO:0006297">
    <property type="term" value="P:nucleotide-excision repair, DNA gap filling"/>
    <property type="evidence" value="ECO:0007669"/>
    <property type="project" value="TreeGrafter"/>
</dbReference>
<evidence type="ECO:0000256" key="19">
    <source>
        <dbReference type="RuleBase" id="RU004196"/>
    </source>
</evidence>
<comment type="similarity">
    <text evidence="3 19">Belongs to the ATP-dependent DNA ligase family.</text>
</comment>
<protein>
    <recommendedName>
        <fullName evidence="5">DNA ligase 4</fullName>
        <ecNumber evidence="4">6.5.1.1</ecNumber>
    </recommendedName>
    <alternativeName>
        <fullName evidence="17">DNA ligase IV</fullName>
    </alternativeName>
    <alternativeName>
        <fullName evidence="16">Polydeoxyribonucleotide synthase [ATP] 4</fullName>
    </alternativeName>
</protein>
<dbReference type="Gene3D" id="3.40.50.10190">
    <property type="entry name" value="BRCT domain"/>
    <property type="match status" value="2"/>
</dbReference>
<dbReference type="CDD" id="cd07968">
    <property type="entry name" value="OBF_DNA_ligase_IV"/>
    <property type="match status" value="1"/>
</dbReference>
<dbReference type="PANTHER" id="PTHR45997:SF1">
    <property type="entry name" value="DNA LIGASE 4"/>
    <property type="match status" value="1"/>
</dbReference>
<evidence type="ECO:0000256" key="20">
    <source>
        <dbReference type="SAM" id="MobiDB-lite"/>
    </source>
</evidence>
<dbReference type="Gene3D" id="1.10.3260.10">
    <property type="entry name" value="DNA ligase, ATP-dependent, N-terminal domain"/>
    <property type="match status" value="1"/>
</dbReference>
<dbReference type="GO" id="GO:0005958">
    <property type="term" value="C:DNA-dependent protein kinase-DNA ligase 4 complex"/>
    <property type="evidence" value="ECO:0007669"/>
    <property type="project" value="TreeGrafter"/>
</dbReference>
<sequence length="941" mass="107773">MSEQQCISKHVKFSEISAVLEKLKAAGPSSSNKKDEILRRYFESFEQFRREYRQKYGDNSNTSIFHILRLLLPAADRERDSYGIRVKTLRDLYIKILGISETSIEARKLSGFDESGTGSNGSSGDFADRIFTLMRGRCPEECHMTVWDVNQHLDAMGQHYQNGRRSKTQDELIQMVHGMTQLDQKWLIRIILKNLRLGMSQTKLLGLYHPKAGALFDRFSHLSKVCEAVESGEGLEEVGEPGVGMAVRLFNPVKPMLCQRVDLKLVDGMLKKDEFWLETKMDGERFQIHKEGQVYKYFSRNSYEYSHVFGENANQPGATLTPYLSNLLAMTVQSVILDGEMMVFDKSELIYRDKSENTDVKAIKASNAELRPCFCVYDVLFLNGKCLIMVPYAERFRLLKTIIKEKVGFVAICHRIKVKNSEHLVELLNQAIDAHQEGVVIKKENSVYSPNERNAGWYKIKPDYIDNMVSDFDLLIIGGFYNFKRTFINTFLVGVMDDRDRENPVFLAVTKVGIGLSNDQWKQLNSSLRQHWQEVVARKEGRTRVTEEPPELRWGQTPPDVWIHPKHSIVLQLKGSELVQTSSFATTYTIRFPRITAIRSDKTYTDVTSKDEYDQLCAANTKVAKLAKRHVTVDDLVPDPQNSSNLPGRKRKKTSPLQRTRSTRLHLSVNHIDESTVDLIDNVCSGLDFCILSTSKGQPSTADLEKIIRRHGGRIVKNPGPKTYLTIAGDRTFLVNRIIDSQVYNVATVDWLMRALGGSEKKEKLLTLKPNDMLATTATLREELSDNFDRYGDSLTIKISSVDEMRALLKQMTLDKEQLSVEELQKGHLEILGKRSGFRIFQGLVGQLYQENLKTDIELYRAKFRMLKFVRNGGQWLTEPHSRGITTVLVAQNDDLDRSHLQQWMDNFAEQNRAADVLRIDWIESSLCEKRTCDKQLFRVL</sequence>
<dbReference type="GO" id="GO:0005524">
    <property type="term" value="F:ATP binding"/>
    <property type="evidence" value="ECO:0007669"/>
    <property type="project" value="UniProtKB-KW"/>
</dbReference>
<comment type="cofactor">
    <cofactor evidence="1">
        <name>Mg(2+)</name>
        <dbReference type="ChEBI" id="CHEBI:18420"/>
    </cofactor>
</comment>
<comment type="subcellular location">
    <subcellularLocation>
        <location evidence="2">Nucleus</location>
    </subcellularLocation>
</comment>
<dbReference type="GO" id="GO:0032807">
    <property type="term" value="C:DNA ligase IV complex"/>
    <property type="evidence" value="ECO:0007669"/>
    <property type="project" value="TreeGrafter"/>
</dbReference>
<evidence type="ECO:0000256" key="9">
    <source>
        <dbReference type="ARBA" id="ARBA00022741"/>
    </source>
</evidence>
<evidence type="ECO:0000256" key="7">
    <source>
        <dbReference type="ARBA" id="ARBA00022723"/>
    </source>
</evidence>
<dbReference type="InterPro" id="IPR000977">
    <property type="entry name" value="DNA_ligase_ATP-dep"/>
</dbReference>
<dbReference type="PANTHER" id="PTHR45997">
    <property type="entry name" value="DNA LIGASE 4"/>
    <property type="match status" value="1"/>
</dbReference>
<evidence type="ECO:0000256" key="6">
    <source>
        <dbReference type="ARBA" id="ARBA00022598"/>
    </source>
</evidence>
<dbReference type="InterPro" id="IPR029710">
    <property type="entry name" value="LIG4"/>
</dbReference>
<dbReference type="SUPFAM" id="SSF117018">
    <property type="entry name" value="ATP-dependent DNA ligase DNA-binding domain"/>
    <property type="match status" value="1"/>
</dbReference>
<evidence type="ECO:0000256" key="18">
    <source>
        <dbReference type="ARBA" id="ARBA00034003"/>
    </source>
</evidence>
<feature type="domain" description="BRCT" evidence="22">
    <location>
        <begin position="679"/>
        <end position="756"/>
    </location>
</feature>
<dbReference type="SUPFAM" id="SSF52113">
    <property type="entry name" value="BRCT domain"/>
    <property type="match status" value="1"/>
</dbReference>
<evidence type="ECO:0000256" key="15">
    <source>
        <dbReference type="ARBA" id="ARBA00023242"/>
    </source>
</evidence>
<evidence type="ECO:0000256" key="2">
    <source>
        <dbReference type="ARBA" id="ARBA00004123"/>
    </source>
</evidence>
<dbReference type="GO" id="GO:0046872">
    <property type="term" value="F:metal ion binding"/>
    <property type="evidence" value="ECO:0007669"/>
    <property type="project" value="UniProtKB-KW"/>
</dbReference>
<evidence type="ECO:0000313" key="23">
    <source>
        <dbReference type="EnsemblMetazoa" id="AAEL021495-PA"/>
    </source>
</evidence>
<dbReference type="OrthoDB" id="151490at2759"/>
<dbReference type="InterPro" id="IPR044125">
    <property type="entry name" value="Adenylation_DNA_ligase_IV"/>
</dbReference>
<evidence type="ECO:0000256" key="12">
    <source>
        <dbReference type="ARBA" id="ARBA00022842"/>
    </source>
</evidence>
<keyword evidence="8" id="KW-0677">Repeat</keyword>
<dbReference type="AlphaFoldDB" id="A0A6I8TND0"/>
<dbReference type="GO" id="GO:0003910">
    <property type="term" value="F:DNA ligase (ATP) activity"/>
    <property type="evidence" value="ECO:0007669"/>
    <property type="project" value="UniProtKB-EC"/>
</dbReference>
<feature type="domain" description="ATP-dependent DNA ligase family profile" evidence="21">
    <location>
        <begin position="365"/>
        <end position="497"/>
    </location>
</feature>
<reference evidence="23" key="2">
    <citation type="submission" date="2020-05" db="UniProtKB">
        <authorList>
            <consortium name="EnsemblMetazoa"/>
        </authorList>
    </citation>
    <scope>IDENTIFICATION</scope>
    <source>
        <strain evidence="23">LVP_AGWG</strain>
    </source>
</reference>